<accession>A2RRI6</accession>
<organism evidence="2">
    <name type="scientific">Mus musculus</name>
    <name type="common">Mouse</name>
    <dbReference type="NCBI Taxonomy" id="10090"/>
    <lineage>
        <taxon>Eukaryota</taxon>
        <taxon>Metazoa</taxon>
        <taxon>Chordata</taxon>
        <taxon>Craniata</taxon>
        <taxon>Vertebrata</taxon>
        <taxon>Euteleostomi</taxon>
        <taxon>Mammalia</taxon>
        <taxon>Eutheria</taxon>
        <taxon>Euarchontoglires</taxon>
        <taxon>Glires</taxon>
        <taxon>Rodentia</taxon>
        <taxon>Myomorpha</taxon>
        <taxon>Muroidea</taxon>
        <taxon>Muridae</taxon>
        <taxon>Murinae</taxon>
        <taxon>Mus</taxon>
        <taxon>Mus</taxon>
    </lineage>
</organism>
<proteinExistence type="evidence at transcript level"/>
<protein>
    <submittedName>
        <fullName evidence="2">Gli1 protein</fullName>
    </submittedName>
</protein>
<evidence type="ECO:0000256" key="1">
    <source>
        <dbReference type="SAM" id="MobiDB-lite"/>
    </source>
</evidence>
<dbReference type="AGR" id="MGI:95727"/>
<dbReference type="EMBL" id="BC131649">
    <property type="protein sequence ID" value="AAI31650.1"/>
    <property type="molecule type" value="mRNA"/>
</dbReference>
<name>A2RRI6_MOUSE</name>
<reference evidence="2" key="1">
    <citation type="journal article" date="2004" name="Genome Res.">
        <title>The status, quality, and expansion of the NIH full-length cDNA project: the Mammalian Gene Collection (MGC).</title>
        <authorList>
            <consortium name="The MGC Project Team"/>
            <person name="Gerhard D.S."/>
            <person name="Wagner L."/>
            <person name="Feingold E.A."/>
            <person name="Shenmen C.M."/>
            <person name="Grouse L.H."/>
            <person name="Schuler G."/>
            <person name="Klein S.L."/>
            <person name="Old S."/>
            <person name="Rasooly R."/>
            <person name="Good P."/>
            <person name="Guyer M."/>
            <person name="Peck A.M."/>
            <person name="Derge J.G."/>
            <person name="Lipman D."/>
            <person name="Collins F.S."/>
            <person name="Jang W."/>
            <person name="Sherry S."/>
            <person name="Feolo M."/>
            <person name="Misquitta L."/>
            <person name="Lee E."/>
            <person name="Rotmistrovsky K."/>
            <person name="Greenhut S.F."/>
            <person name="Schaefer C.F."/>
            <person name="Buetow K."/>
            <person name="Bonner T.I."/>
            <person name="Haussler D."/>
            <person name="Kent J."/>
            <person name="Kiekhaus M."/>
            <person name="Furey T."/>
            <person name="Brent M."/>
            <person name="Prange C."/>
            <person name="Schreiber K."/>
            <person name="Shapiro N."/>
            <person name="Bhat N.K."/>
            <person name="Hopkins R.F."/>
            <person name="Hsie F."/>
            <person name="Driscoll T."/>
            <person name="Soares M.B."/>
            <person name="Casavant T.L."/>
            <person name="Scheetz T.E."/>
            <person name="Brown-stein M.J."/>
            <person name="Usdin T.B."/>
            <person name="Toshiyuki S."/>
            <person name="Carninci P."/>
            <person name="Piao Y."/>
            <person name="Dudekula D.B."/>
            <person name="Ko M.S."/>
            <person name="Kawakami K."/>
            <person name="Suzuki Y."/>
            <person name="Sugano S."/>
            <person name="Gruber C.E."/>
            <person name="Smith M.R."/>
            <person name="Simmons B."/>
            <person name="Moore T."/>
            <person name="Waterman R."/>
            <person name="Johnson S.L."/>
            <person name="Ruan Y."/>
            <person name="Wei C.L."/>
            <person name="Mathavan S."/>
            <person name="Gunaratne P.H."/>
            <person name="Wu J."/>
            <person name="Garcia A.M."/>
            <person name="Hulyk S.W."/>
            <person name="Fuh E."/>
            <person name="Yuan Y."/>
            <person name="Sneed A."/>
            <person name="Kowis C."/>
            <person name="Hodgson A."/>
            <person name="Muzny D.M."/>
            <person name="McPherson J."/>
            <person name="Gibbs R.A."/>
            <person name="Fahey J."/>
            <person name="Helton E."/>
            <person name="Ketteman M."/>
            <person name="Madan A."/>
            <person name="Rodrigues S."/>
            <person name="Sanchez A."/>
            <person name="Whiting M."/>
            <person name="Madari A."/>
            <person name="Young A.C."/>
            <person name="Wetherby K.D."/>
            <person name="Granite S.J."/>
            <person name="Kwong P.N."/>
            <person name="Brinkley C.P."/>
            <person name="Pearson R.L."/>
            <person name="Bouffard G.G."/>
            <person name="Blakesly R.W."/>
            <person name="Green E.D."/>
            <person name="Dickson M.C."/>
            <person name="Rodriguez A.C."/>
            <person name="Grimwood J."/>
            <person name="Schmutz J."/>
            <person name="Myers R.M."/>
            <person name="Butterfield Y.S."/>
            <person name="Griffith M."/>
            <person name="Griffith O.L."/>
            <person name="Krzywinski M.I."/>
            <person name="Liao N."/>
            <person name="Morin R."/>
            <person name="Morrin R."/>
            <person name="Palmquist D."/>
            <person name="Petrescu A.S."/>
            <person name="Skalska U."/>
            <person name="Smailus D.E."/>
            <person name="Stott J.M."/>
            <person name="Schnerch A."/>
            <person name="Schein J.E."/>
            <person name="Jones S.J."/>
            <person name="Holt R.A."/>
            <person name="Baross A."/>
            <person name="Marra M.A."/>
            <person name="Clifton S."/>
            <person name="Makowski K.A."/>
            <person name="Bosak S."/>
            <person name="Malek J."/>
        </authorList>
    </citation>
    <scope>NUCLEOTIDE SEQUENCE [LARGE SCALE MRNA]</scope>
    <source>
        <tissue evidence="2">PCR rescued clones</tissue>
    </source>
</reference>
<dbReference type="UCSC" id="uc007hjg.1">
    <property type="organism name" value="mouse"/>
</dbReference>
<sequence length="142" mass="14798">MFNPMTPPQVNSYSEPCCLRPLHSQGVPSMGTEGLSGLPFCHQANFMSGSQGYGAARETSSCTEGEHWGNPPCPCPSGTCSAGEGGEARAKLKVRNIQRQRQPGDSSKNTPSPSGPPNMAVGNMSVLLGSLPGETQFLNSSA</sequence>
<evidence type="ECO:0000313" key="2">
    <source>
        <dbReference type="EMBL" id="AAI31650.1"/>
    </source>
</evidence>
<dbReference type="AlphaFoldDB" id="A2RRI6"/>
<feature type="region of interest" description="Disordered" evidence="1">
    <location>
        <begin position="95"/>
        <end position="142"/>
    </location>
</feature>
<gene>
    <name evidence="2 3" type="primary">Gli1</name>
</gene>
<evidence type="ECO:0000313" key="3">
    <source>
        <dbReference type="MGI" id="MGI:95727"/>
    </source>
</evidence>
<dbReference type="MGI" id="MGI:95727">
    <property type="gene designation" value="Gli1"/>
</dbReference>
<feature type="compositionally biased region" description="Polar residues" evidence="1">
    <location>
        <begin position="99"/>
        <end position="112"/>
    </location>
</feature>